<dbReference type="GO" id="GO:0007165">
    <property type="term" value="P:signal transduction"/>
    <property type="evidence" value="ECO:0007669"/>
    <property type="project" value="InterPro"/>
</dbReference>
<dbReference type="GO" id="GO:0016020">
    <property type="term" value="C:membrane"/>
    <property type="evidence" value="ECO:0007669"/>
    <property type="project" value="InterPro"/>
</dbReference>
<dbReference type="VEuPathDB" id="AmoebaDB:ACA1_174610"/>
<dbReference type="PANTHER" id="PTHR24070">
    <property type="entry name" value="RAS, DI-RAS, AND RHEB FAMILY MEMBERS OF SMALL GTPASE SUPERFAMILY"/>
    <property type="match status" value="1"/>
</dbReference>
<keyword evidence="5" id="KW-0460">Magnesium</keyword>
<evidence type="ECO:0000256" key="4">
    <source>
        <dbReference type="ARBA" id="ARBA00022801"/>
    </source>
</evidence>
<reference evidence="13 14" key="1">
    <citation type="journal article" date="2013" name="Genome Biol.">
        <title>Genome of Acanthamoeba castellanii highlights extensive lateral gene transfer and early evolution of tyrosine kinase signaling.</title>
        <authorList>
            <person name="Clarke M."/>
            <person name="Lohan A.J."/>
            <person name="Liu B."/>
            <person name="Lagkouvardos I."/>
            <person name="Roy S."/>
            <person name="Zafar N."/>
            <person name="Bertelli C."/>
            <person name="Schilde C."/>
            <person name="Kianianmomeni A."/>
            <person name="Burglin T.R."/>
            <person name="Frech C."/>
            <person name="Turcotte B."/>
            <person name="Kopec K.O."/>
            <person name="Synnott J.M."/>
            <person name="Choo C."/>
            <person name="Paponov I."/>
            <person name="Finkler A."/>
            <person name="Soon Heng Tan C."/>
            <person name="Hutchins A.P."/>
            <person name="Weinmeier T."/>
            <person name="Rattei T."/>
            <person name="Chu J.S."/>
            <person name="Gimenez G."/>
            <person name="Irimia M."/>
            <person name="Rigden D.J."/>
            <person name="Fitzpatrick D.A."/>
            <person name="Lorenzo-Morales J."/>
            <person name="Bateman A."/>
            <person name="Chiu C.H."/>
            <person name="Tang P."/>
            <person name="Hegemann P."/>
            <person name="Fromm H."/>
            <person name="Raoult D."/>
            <person name="Greub G."/>
            <person name="Miranda-Saavedra D."/>
            <person name="Chen N."/>
            <person name="Nash P."/>
            <person name="Ginger M.L."/>
            <person name="Horn M."/>
            <person name="Schaap P."/>
            <person name="Caler L."/>
            <person name="Loftus B."/>
        </authorList>
    </citation>
    <scope>NUCLEOTIDE SEQUENCE [LARGE SCALE GENOMIC DNA]</scope>
    <source>
        <strain evidence="13 14">Neff</strain>
    </source>
</reference>
<keyword evidence="2" id="KW-0479">Metal-binding</keyword>
<sequence length="185" mass="20591">MPLKKSRKIAVVGFRAVGKSAVTIQFSENHFAEAYNPTIENTFHKTLKHKGTEYELEIIDTAGQDEQSIMPFRGTIGIDGYVMVYSVASRTSMETVKVLNEKIINESGTATVPRVLVGNKSDLHNDRSISVEEGKRTAEELNCAFIECSAKHNENISQVFITILEEIEKLTAPQEPVQESKCILC</sequence>
<evidence type="ECO:0000256" key="5">
    <source>
        <dbReference type="ARBA" id="ARBA00022842"/>
    </source>
</evidence>
<comment type="similarity">
    <text evidence="10">Belongs to the small GTPase superfamily. Rheb family.</text>
</comment>
<dbReference type="PROSITE" id="PS51421">
    <property type="entry name" value="RAS"/>
    <property type="match status" value="1"/>
</dbReference>
<dbReference type="RefSeq" id="XP_004356700.1">
    <property type="nucleotide sequence ID" value="XM_004356647.1"/>
</dbReference>
<dbReference type="FunFam" id="3.40.50.300:FF:000273">
    <property type="entry name" value="GTP-binding protein Rheb homolog"/>
    <property type="match status" value="1"/>
</dbReference>
<dbReference type="OrthoDB" id="5976022at2759"/>
<dbReference type="PRINTS" id="PR00449">
    <property type="entry name" value="RASTRNSFRMNG"/>
</dbReference>
<evidence type="ECO:0000256" key="11">
    <source>
        <dbReference type="ARBA" id="ARBA00046278"/>
    </source>
</evidence>
<keyword evidence="8" id="KW-0449">Lipoprotein</keyword>
<dbReference type="PROSITE" id="PS51420">
    <property type="entry name" value="RHO"/>
    <property type="match status" value="1"/>
</dbReference>
<dbReference type="NCBIfam" id="TIGR00231">
    <property type="entry name" value="small_GTP"/>
    <property type="match status" value="1"/>
</dbReference>
<keyword evidence="14" id="KW-1185">Reference proteome</keyword>
<evidence type="ECO:0000256" key="12">
    <source>
        <dbReference type="ARBA" id="ARBA00049117"/>
    </source>
</evidence>
<dbReference type="AlphaFoldDB" id="L8HHY1"/>
<proteinExistence type="inferred from homology"/>
<dbReference type="InterPro" id="IPR027417">
    <property type="entry name" value="P-loop_NTPase"/>
</dbReference>
<dbReference type="GO" id="GO:0046872">
    <property type="term" value="F:metal ion binding"/>
    <property type="evidence" value="ECO:0007669"/>
    <property type="project" value="UniProtKB-KW"/>
</dbReference>
<keyword evidence="1" id="KW-0488">Methylation</keyword>
<dbReference type="GO" id="GO:0012505">
    <property type="term" value="C:endomembrane system"/>
    <property type="evidence" value="ECO:0007669"/>
    <property type="project" value="UniProtKB-SubCell"/>
</dbReference>
<evidence type="ECO:0000256" key="7">
    <source>
        <dbReference type="ARBA" id="ARBA00023136"/>
    </source>
</evidence>
<accession>L8HHY1</accession>
<protein>
    <submittedName>
        <fullName evidence="13">Rasrelated GTPase</fullName>
    </submittedName>
</protein>
<dbReference type="SUPFAM" id="SSF52540">
    <property type="entry name" value="P-loop containing nucleoside triphosphate hydrolases"/>
    <property type="match status" value="1"/>
</dbReference>
<evidence type="ECO:0000256" key="2">
    <source>
        <dbReference type="ARBA" id="ARBA00022723"/>
    </source>
</evidence>
<keyword evidence="6" id="KW-0342">GTP-binding</keyword>
<evidence type="ECO:0000256" key="6">
    <source>
        <dbReference type="ARBA" id="ARBA00023134"/>
    </source>
</evidence>
<dbReference type="EMBL" id="KB007811">
    <property type="protein sequence ID" value="ELR24800.1"/>
    <property type="molecule type" value="Genomic_DNA"/>
</dbReference>
<organism evidence="13 14">
    <name type="scientific">Acanthamoeba castellanii (strain ATCC 30010 / Neff)</name>
    <dbReference type="NCBI Taxonomy" id="1257118"/>
    <lineage>
        <taxon>Eukaryota</taxon>
        <taxon>Amoebozoa</taxon>
        <taxon>Discosea</taxon>
        <taxon>Longamoebia</taxon>
        <taxon>Centramoebida</taxon>
        <taxon>Acanthamoebidae</taxon>
        <taxon>Acanthamoeba</taxon>
    </lineage>
</organism>
<dbReference type="InterPro" id="IPR005225">
    <property type="entry name" value="Small_GTP-bd"/>
</dbReference>
<keyword evidence="7" id="KW-0472">Membrane</keyword>
<keyword evidence="9" id="KW-0636">Prenylation</keyword>
<keyword evidence="4" id="KW-0378">Hydrolase</keyword>
<keyword evidence="3" id="KW-0547">Nucleotide-binding</keyword>
<dbReference type="Pfam" id="PF00071">
    <property type="entry name" value="Ras"/>
    <property type="match status" value="1"/>
</dbReference>
<evidence type="ECO:0000256" key="10">
    <source>
        <dbReference type="ARBA" id="ARBA00037969"/>
    </source>
</evidence>
<dbReference type="STRING" id="1257118.L8HHY1"/>
<dbReference type="OMA" id="SARHNEN"/>
<gene>
    <name evidence="13" type="ORF">ACA1_174610</name>
</gene>
<evidence type="ECO:0000256" key="3">
    <source>
        <dbReference type="ARBA" id="ARBA00022741"/>
    </source>
</evidence>
<evidence type="ECO:0000256" key="9">
    <source>
        <dbReference type="ARBA" id="ARBA00023289"/>
    </source>
</evidence>
<dbReference type="Proteomes" id="UP000011083">
    <property type="component" value="Unassembled WGS sequence"/>
</dbReference>
<dbReference type="GO" id="GO:0003924">
    <property type="term" value="F:GTPase activity"/>
    <property type="evidence" value="ECO:0007669"/>
    <property type="project" value="InterPro"/>
</dbReference>
<dbReference type="SMART" id="SM00174">
    <property type="entry name" value="RHO"/>
    <property type="match status" value="1"/>
</dbReference>
<dbReference type="SMART" id="SM00175">
    <property type="entry name" value="RAB"/>
    <property type="match status" value="1"/>
</dbReference>
<evidence type="ECO:0000313" key="13">
    <source>
        <dbReference type="EMBL" id="ELR24800.1"/>
    </source>
</evidence>
<comment type="subcellular location">
    <subcellularLocation>
        <location evidence="11">Endomembrane system</location>
        <topology evidence="11">Lipid-anchor</topology>
        <orientation evidence="11">Cytoplasmic side</orientation>
    </subcellularLocation>
</comment>
<evidence type="ECO:0000256" key="1">
    <source>
        <dbReference type="ARBA" id="ARBA00022481"/>
    </source>
</evidence>
<dbReference type="InterPro" id="IPR001806">
    <property type="entry name" value="Small_GTPase"/>
</dbReference>
<dbReference type="KEGG" id="acan:ACA1_174610"/>
<evidence type="ECO:0000256" key="8">
    <source>
        <dbReference type="ARBA" id="ARBA00023288"/>
    </source>
</evidence>
<comment type="catalytic activity">
    <reaction evidence="12">
        <text>GTP + H2O = GDP + phosphate + H(+)</text>
        <dbReference type="Rhea" id="RHEA:19669"/>
        <dbReference type="ChEBI" id="CHEBI:15377"/>
        <dbReference type="ChEBI" id="CHEBI:15378"/>
        <dbReference type="ChEBI" id="CHEBI:37565"/>
        <dbReference type="ChEBI" id="CHEBI:43474"/>
        <dbReference type="ChEBI" id="CHEBI:58189"/>
    </reaction>
    <physiologicalReaction direction="left-to-right" evidence="12">
        <dbReference type="Rhea" id="RHEA:19670"/>
    </physiologicalReaction>
</comment>
<dbReference type="GeneID" id="14925828"/>
<dbReference type="InterPro" id="IPR020849">
    <property type="entry name" value="Small_GTPase_Ras-type"/>
</dbReference>
<dbReference type="GO" id="GO:0005525">
    <property type="term" value="F:GTP binding"/>
    <property type="evidence" value="ECO:0007669"/>
    <property type="project" value="UniProtKB-KW"/>
</dbReference>
<evidence type="ECO:0000313" key="14">
    <source>
        <dbReference type="Proteomes" id="UP000011083"/>
    </source>
</evidence>
<name>L8HHY1_ACACF</name>
<dbReference type="PROSITE" id="PS51419">
    <property type="entry name" value="RAB"/>
    <property type="match status" value="1"/>
</dbReference>
<dbReference type="Gene3D" id="3.40.50.300">
    <property type="entry name" value="P-loop containing nucleotide triphosphate hydrolases"/>
    <property type="match status" value="1"/>
</dbReference>
<dbReference type="SMART" id="SM00173">
    <property type="entry name" value="RAS"/>
    <property type="match status" value="1"/>
</dbReference>